<evidence type="ECO:0000256" key="1">
    <source>
        <dbReference type="SAM" id="MobiDB-lite"/>
    </source>
</evidence>
<dbReference type="AlphaFoldDB" id="A0A0F2M1C2"/>
<evidence type="ECO:0000313" key="2">
    <source>
        <dbReference type="EMBL" id="KJR82555.1"/>
    </source>
</evidence>
<dbReference type="Proteomes" id="UP000033710">
    <property type="component" value="Unassembled WGS sequence"/>
</dbReference>
<accession>A0A0F2M1C2</accession>
<dbReference type="VEuPathDB" id="FungiDB:SPSK_10547"/>
<comment type="caution">
    <text evidence="2">The sequence shown here is derived from an EMBL/GenBank/DDBJ whole genome shotgun (WGS) entry which is preliminary data.</text>
</comment>
<dbReference type="EMBL" id="AXCR01000010">
    <property type="protein sequence ID" value="KJR82555.1"/>
    <property type="molecule type" value="Genomic_DNA"/>
</dbReference>
<sequence length="72" mass="7595">MQAEETRAESLERGTVALNKADENGDLVARQTSAANGEDIPNRQEGGGEEGAGSRCDEGTNGPSKKKRKAHL</sequence>
<dbReference type="KEGG" id="ssck:SPSK_10547"/>
<dbReference type="RefSeq" id="XP_016585231.1">
    <property type="nucleotide sequence ID" value="XM_016736919.1"/>
</dbReference>
<name>A0A0F2M1C2_SPOSC</name>
<reference evidence="2 3" key="1">
    <citation type="journal article" date="2014" name="BMC Genomics">
        <title>Comparative genomics of the major fungal agents of human and animal Sporotrichosis: Sporothrix schenckii and Sporothrix brasiliensis.</title>
        <authorList>
            <person name="Teixeira M.M."/>
            <person name="de Almeida L.G."/>
            <person name="Kubitschek-Barreira P."/>
            <person name="Alves F.L."/>
            <person name="Kioshima E.S."/>
            <person name="Abadio A.K."/>
            <person name="Fernandes L."/>
            <person name="Derengowski L.S."/>
            <person name="Ferreira K.S."/>
            <person name="Souza R.C."/>
            <person name="Ruiz J.C."/>
            <person name="de Andrade N.C."/>
            <person name="Paes H.C."/>
            <person name="Nicola A.M."/>
            <person name="Albuquerque P."/>
            <person name="Gerber A.L."/>
            <person name="Martins V.P."/>
            <person name="Peconick L.D."/>
            <person name="Neto A.V."/>
            <person name="Chaucanez C.B."/>
            <person name="Silva P.A."/>
            <person name="Cunha O.L."/>
            <person name="de Oliveira F.F."/>
            <person name="dos Santos T.C."/>
            <person name="Barros A.L."/>
            <person name="Soares M.A."/>
            <person name="de Oliveira L.M."/>
            <person name="Marini M.M."/>
            <person name="Villalobos-Duno H."/>
            <person name="Cunha M.M."/>
            <person name="de Hoog S."/>
            <person name="da Silveira J.F."/>
            <person name="Henrissat B."/>
            <person name="Nino-Vega G.A."/>
            <person name="Cisalpino P.S."/>
            <person name="Mora-Montes H.M."/>
            <person name="Almeida S.R."/>
            <person name="Stajich J.E."/>
            <person name="Lopes-Bezerra L.M."/>
            <person name="Vasconcelos A.T."/>
            <person name="Felipe M.S."/>
        </authorList>
    </citation>
    <scope>NUCLEOTIDE SEQUENCE [LARGE SCALE GENOMIC DNA]</scope>
    <source>
        <strain evidence="2 3">1099-18</strain>
    </source>
</reference>
<organism evidence="2 3">
    <name type="scientific">Sporothrix schenckii 1099-18</name>
    <dbReference type="NCBI Taxonomy" id="1397361"/>
    <lineage>
        <taxon>Eukaryota</taxon>
        <taxon>Fungi</taxon>
        <taxon>Dikarya</taxon>
        <taxon>Ascomycota</taxon>
        <taxon>Pezizomycotina</taxon>
        <taxon>Sordariomycetes</taxon>
        <taxon>Sordariomycetidae</taxon>
        <taxon>Ophiostomatales</taxon>
        <taxon>Ophiostomataceae</taxon>
        <taxon>Sporothrix</taxon>
    </lineage>
</organism>
<dbReference type="GeneID" id="27672196"/>
<reference evidence="2 3" key="2">
    <citation type="journal article" date="2015" name="Eukaryot. Cell">
        <title>Asexual propagation of a virulent clone complex in a human and feline outbreak of sporotrichosis.</title>
        <authorList>
            <person name="Teixeira Mde M."/>
            <person name="Rodrigues A.M."/>
            <person name="Tsui C.K."/>
            <person name="de Almeida L.G."/>
            <person name="Van Diepeningen A.D."/>
            <person name="van den Ende B.G."/>
            <person name="Fernandes G.F."/>
            <person name="Kano R."/>
            <person name="Hamelin R.C."/>
            <person name="Lopes-Bezerra L.M."/>
            <person name="Vasconcelos A.T."/>
            <person name="de Hoog S."/>
            <person name="de Camargo Z.P."/>
            <person name="Felipe M.S."/>
        </authorList>
    </citation>
    <scope>NUCLEOTIDE SEQUENCE [LARGE SCALE GENOMIC DNA]</scope>
    <source>
        <strain evidence="2 3">1099-18</strain>
    </source>
</reference>
<proteinExistence type="predicted"/>
<feature type="region of interest" description="Disordered" evidence="1">
    <location>
        <begin position="1"/>
        <end position="72"/>
    </location>
</feature>
<gene>
    <name evidence="2" type="ORF">SPSK_10547</name>
</gene>
<evidence type="ECO:0000313" key="3">
    <source>
        <dbReference type="Proteomes" id="UP000033710"/>
    </source>
</evidence>
<protein>
    <submittedName>
        <fullName evidence="2">Uncharacterized protein</fullName>
    </submittedName>
</protein>
<feature type="compositionally biased region" description="Basic and acidic residues" evidence="1">
    <location>
        <begin position="1"/>
        <end position="12"/>
    </location>
</feature>